<organism evidence="1">
    <name type="scientific">Oryza sativa subsp. japonica</name>
    <name type="common">Rice</name>
    <dbReference type="NCBI Taxonomy" id="39947"/>
    <lineage>
        <taxon>Eukaryota</taxon>
        <taxon>Viridiplantae</taxon>
        <taxon>Streptophyta</taxon>
        <taxon>Embryophyta</taxon>
        <taxon>Tracheophyta</taxon>
        <taxon>Spermatophyta</taxon>
        <taxon>Magnoliopsida</taxon>
        <taxon>Liliopsida</taxon>
        <taxon>Poales</taxon>
        <taxon>Poaceae</taxon>
        <taxon>BOP clade</taxon>
        <taxon>Oryzoideae</taxon>
        <taxon>Oryzeae</taxon>
        <taxon>Oryzinae</taxon>
        <taxon>Oryza</taxon>
        <taxon>Oryza sativa</taxon>
    </lineage>
</organism>
<proteinExistence type="predicted"/>
<dbReference type="AlphaFoldDB" id="Q2QUV4"/>
<reference evidence="1" key="1">
    <citation type="journal article" date="2005" name="BMC Biol.">
        <title>The sequence of rice chromosomes 11 and 12, rich in disease resistance genes and recent gene duplications.</title>
        <authorList>
            <consortium name="The rice chromosomes 11 and 12 sequencing consortia"/>
        </authorList>
    </citation>
    <scope>NUCLEOTIDE SEQUENCE [LARGE SCALE GENOMIC DNA]</scope>
</reference>
<reference evidence="1" key="3">
    <citation type="submission" date="2006-01" db="EMBL/GenBank/DDBJ databases">
        <authorList>
            <person name="Buell R."/>
        </authorList>
    </citation>
    <scope>NUCLEOTIDE SEQUENCE</scope>
</reference>
<dbReference type="EMBL" id="DP000011">
    <property type="protein sequence ID" value="ABA96927.1"/>
    <property type="molecule type" value="Genomic_DNA"/>
</dbReference>
<reference evidence="1" key="2">
    <citation type="submission" date="2005-04" db="EMBL/GenBank/DDBJ databases">
        <authorList>
            <person name="Buell C.R."/>
            <person name="Wing R.A."/>
            <person name="McCombie W.A."/>
            <person name="Ouyang S."/>
        </authorList>
    </citation>
    <scope>NUCLEOTIDE SEQUENCE</scope>
</reference>
<gene>
    <name evidence="1" type="ordered locus">LOC_Os12g14972</name>
</gene>
<evidence type="ECO:0000313" key="1">
    <source>
        <dbReference type="EMBL" id="ABA96927.1"/>
    </source>
</evidence>
<protein>
    <submittedName>
        <fullName evidence="1">Uncharacterized protein</fullName>
    </submittedName>
</protein>
<sequence length="34" mass="3899">MMLNPEGGRKIRQSEEKHVSIQESVVNFIKISVN</sequence>
<name>Q2QUV4_ORYSJ</name>
<accession>Q2QUV4</accession>